<keyword evidence="8 11" id="KW-1133">Transmembrane helix</keyword>
<dbReference type="CDD" id="cd06225">
    <property type="entry name" value="HAMP"/>
    <property type="match status" value="1"/>
</dbReference>
<keyword evidence="5" id="KW-0808">Transferase</keyword>
<evidence type="ECO:0000256" key="5">
    <source>
        <dbReference type="ARBA" id="ARBA00022679"/>
    </source>
</evidence>
<dbReference type="EMBL" id="CAFBMT010000004">
    <property type="protein sequence ID" value="CAB4920629.1"/>
    <property type="molecule type" value="Genomic_DNA"/>
</dbReference>
<dbReference type="Pfam" id="PF00672">
    <property type="entry name" value="HAMP"/>
    <property type="match status" value="1"/>
</dbReference>
<feature type="transmembrane region" description="Helical" evidence="11">
    <location>
        <begin position="132"/>
        <end position="157"/>
    </location>
</feature>
<evidence type="ECO:0000256" key="6">
    <source>
        <dbReference type="ARBA" id="ARBA00022692"/>
    </source>
</evidence>
<dbReference type="PANTHER" id="PTHR45436:SF5">
    <property type="entry name" value="SENSOR HISTIDINE KINASE TRCS"/>
    <property type="match status" value="1"/>
</dbReference>
<dbReference type="PROSITE" id="PS50885">
    <property type="entry name" value="HAMP"/>
    <property type="match status" value="1"/>
</dbReference>
<dbReference type="InterPro" id="IPR005467">
    <property type="entry name" value="His_kinase_dom"/>
</dbReference>
<proteinExistence type="predicted"/>
<dbReference type="PANTHER" id="PTHR45436">
    <property type="entry name" value="SENSOR HISTIDINE KINASE YKOH"/>
    <property type="match status" value="1"/>
</dbReference>
<dbReference type="EMBL" id="CAESGF010000004">
    <property type="protein sequence ID" value="CAB4363215.1"/>
    <property type="molecule type" value="Genomic_DNA"/>
</dbReference>
<organism evidence="15">
    <name type="scientific">freshwater metagenome</name>
    <dbReference type="NCBI Taxonomy" id="449393"/>
    <lineage>
        <taxon>unclassified sequences</taxon>
        <taxon>metagenomes</taxon>
        <taxon>ecological metagenomes</taxon>
    </lineage>
</organism>
<keyword evidence="6 11" id="KW-0812">Transmembrane</keyword>
<evidence type="ECO:0000256" key="2">
    <source>
        <dbReference type="ARBA" id="ARBA00004370"/>
    </source>
</evidence>
<dbReference type="InterPro" id="IPR036097">
    <property type="entry name" value="HisK_dim/P_sf"/>
</dbReference>
<dbReference type="Gene3D" id="1.10.287.130">
    <property type="match status" value="1"/>
</dbReference>
<evidence type="ECO:0000256" key="3">
    <source>
        <dbReference type="ARBA" id="ARBA00012438"/>
    </source>
</evidence>
<evidence type="ECO:0000256" key="10">
    <source>
        <dbReference type="ARBA" id="ARBA00023136"/>
    </source>
</evidence>
<dbReference type="EMBL" id="CAFBIY010000001">
    <property type="protein sequence ID" value="CAB4845900.1"/>
    <property type="molecule type" value="Genomic_DNA"/>
</dbReference>
<dbReference type="GO" id="GO:0000155">
    <property type="term" value="F:phosphorelay sensor kinase activity"/>
    <property type="evidence" value="ECO:0007669"/>
    <property type="project" value="InterPro"/>
</dbReference>
<feature type="domain" description="HAMP" evidence="13">
    <location>
        <begin position="189"/>
        <end position="242"/>
    </location>
</feature>
<name>A0A6J6S270_9ZZZZ</name>
<dbReference type="Pfam" id="PF02518">
    <property type="entry name" value="HATPase_c"/>
    <property type="match status" value="1"/>
</dbReference>
<reference evidence="15" key="1">
    <citation type="submission" date="2020-05" db="EMBL/GenBank/DDBJ databases">
        <authorList>
            <person name="Chiriac C."/>
            <person name="Salcher M."/>
            <person name="Ghai R."/>
            <person name="Kavagutti S V."/>
        </authorList>
    </citation>
    <scope>NUCLEOTIDE SEQUENCE</scope>
</reference>
<dbReference type="SMART" id="SM00387">
    <property type="entry name" value="HATPase_c"/>
    <property type="match status" value="1"/>
</dbReference>
<dbReference type="InterPro" id="IPR003594">
    <property type="entry name" value="HATPase_dom"/>
</dbReference>
<dbReference type="SMART" id="SM00304">
    <property type="entry name" value="HAMP"/>
    <property type="match status" value="1"/>
</dbReference>
<protein>
    <recommendedName>
        <fullName evidence="3">histidine kinase</fullName>
        <ecNumber evidence="3">2.7.13.3</ecNumber>
    </recommendedName>
</protein>
<dbReference type="CDD" id="cd00075">
    <property type="entry name" value="HATPase"/>
    <property type="match status" value="1"/>
</dbReference>
<dbReference type="InterPro" id="IPR050428">
    <property type="entry name" value="TCS_sensor_his_kinase"/>
</dbReference>
<accession>A0A6J6S270</accession>
<sequence>MKWRLLLAMTGLISMVLLAQDIPLAGYLRRIENERLIADLQRDGFLLGGAAENLLSGESSVETMTDLQSTIDLYAAADGARVVIIDATGKLLVSTDSSDVPGEDYTNRPEVAQALQRNPASGERQSATAGNLVYVAVPVLSGAAVSGVVRITFPASVIDDRANEKARGLLAVLGISLVGAVLAAMFLAASITSPLRRLQRSTEQLASGDFTERADDGRGPKEIRSLARSFNSMTGRIAGLVAKQRAFAGDASHQLRTPLTALRLQLERASAMVDHDPEGARERIEAASAETERLQRLIEGLLMIARSDGSDPERRVIDVSTIVRERAEVWEPFAAERGVRLLTSVPDGLHALAVPNALEQIVDNYLDNALGVATEGDTVTVTALRRHSGVAVHVIDEGPGMKPEHLSQAFDRFWRAPDAPHGGSGIGLAVVQHLAQLSGGSVELNNRADRSGLDASVVLPVTPSRND</sequence>
<evidence type="ECO:0000313" key="18">
    <source>
        <dbReference type="EMBL" id="CAB5008965.1"/>
    </source>
</evidence>
<keyword evidence="10 11" id="KW-0472">Membrane</keyword>
<keyword evidence="4" id="KW-0597">Phosphoprotein</keyword>
<dbReference type="PRINTS" id="PR00344">
    <property type="entry name" value="BCTRLSENSOR"/>
</dbReference>
<evidence type="ECO:0000259" key="13">
    <source>
        <dbReference type="PROSITE" id="PS50885"/>
    </source>
</evidence>
<dbReference type="EMBL" id="CAFBOL010000100">
    <property type="protein sequence ID" value="CAB5008965.1"/>
    <property type="molecule type" value="Genomic_DNA"/>
</dbReference>
<dbReference type="SUPFAM" id="SSF158472">
    <property type="entry name" value="HAMP domain-like"/>
    <property type="match status" value="1"/>
</dbReference>
<dbReference type="Gene3D" id="6.10.340.10">
    <property type="match status" value="1"/>
</dbReference>
<dbReference type="GO" id="GO:0016020">
    <property type="term" value="C:membrane"/>
    <property type="evidence" value="ECO:0007669"/>
    <property type="project" value="UniProtKB-SubCell"/>
</dbReference>
<feature type="transmembrane region" description="Helical" evidence="11">
    <location>
        <begin position="169"/>
        <end position="191"/>
    </location>
</feature>
<evidence type="ECO:0000256" key="11">
    <source>
        <dbReference type="SAM" id="Phobius"/>
    </source>
</evidence>
<gene>
    <name evidence="15" type="ORF">UFOPK2656_01961</name>
    <name evidence="16" type="ORF">UFOPK3267_00032</name>
    <name evidence="17" type="ORF">UFOPK3651_00829</name>
    <name evidence="18" type="ORF">UFOPK3931_02696</name>
    <name evidence="14" type="ORF">UFOPK4189_00996</name>
</gene>
<evidence type="ECO:0000313" key="16">
    <source>
        <dbReference type="EMBL" id="CAB4845900.1"/>
    </source>
</evidence>
<comment type="subcellular location">
    <subcellularLocation>
        <location evidence="2">Membrane</location>
    </subcellularLocation>
</comment>
<evidence type="ECO:0000259" key="12">
    <source>
        <dbReference type="PROSITE" id="PS50109"/>
    </source>
</evidence>
<feature type="domain" description="Histidine kinase" evidence="12">
    <location>
        <begin position="250"/>
        <end position="463"/>
    </location>
</feature>
<dbReference type="AlphaFoldDB" id="A0A6J6S270"/>
<evidence type="ECO:0000256" key="4">
    <source>
        <dbReference type="ARBA" id="ARBA00022553"/>
    </source>
</evidence>
<dbReference type="SUPFAM" id="SSF47384">
    <property type="entry name" value="Homodimeric domain of signal transducing histidine kinase"/>
    <property type="match status" value="1"/>
</dbReference>
<dbReference type="InterPro" id="IPR004358">
    <property type="entry name" value="Sig_transdc_His_kin-like_C"/>
</dbReference>
<comment type="catalytic activity">
    <reaction evidence="1">
        <text>ATP + protein L-histidine = ADP + protein N-phospho-L-histidine.</text>
        <dbReference type="EC" id="2.7.13.3"/>
    </reaction>
</comment>
<evidence type="ECO:0000313" key="14">
    <source>
        <dbReference type="EMBL" id="CAB4363215.1"/>
    </source>
</evidence>
<dbReference type="Gene3D" id="3.30.450.20">
    <property type="entry name" value="PAS domain"/>
    <property type="match status" value="1"/>
</dbReference>
<evidence type="ECO:0000256" key="9">
    <source>
        <dbReference type="ARBA" id="ARBA00023012"/>
    </source>
</evidence>
<keyword evidence="7" id="KW-0418">Kinase</keyword>
<dbReference type="InterPro" id="IPR003660">
    <property type="entry name" value="HAMP_dom"/>
</dbReference>
<evidence type="ECO:0000256" key="8">
    <source>
        <dbReference type="ARBA" id="ARBA00022989"/>
    </source>
</evidence>
<evidence type="ECO:0000313" key="17">
    <source>
        <dbReference type="EMBL" id="CAB4920629.1"/>
    </source>
</evidence>
<evidence type="ECO:0000256" key="1">
    <source>
        <dbReference type="ARBA" id="ARBA00000085"/>
    </source>
</evidence>
<dbReference type="SMART" id="SM00388">
    <property type="entry name" value="HisKA"/>
    <property type="match status" value="1"/>
</dbReference>
<dbReference type="SUPFAM" id="SSF55874">
    <property type="entry name" value="ATPase domain of HSP90 chaperone/DNA topoisomerase II/histidine kinase"/>
    <property type="match status" value="1"/>
</dbReference>
<dbReference type="Pfam" id="PF00512">
    <property type="entry name" value="HisKA"/>
    <property type="match status" value="1"/>
</dbReference>
<evidence type="ECO:0000256" key="7">
    <source>
        <dbReference type="ARBA" id="ARBA00022777"/>
    </source>
</evidence>
<keyword evidence="9" id="KW-0902">Two-component regulatory system</keyword>
<evidence type="ECO:0000313" key="15">
    <source>
        <dbReference type="EMBL" id="CAB4728863.1"/>
    </source>
</evidence>
<dbReference type="EC" id="2.7.13.3" evidence="3"/>
<dbReference type="CDD" id="cd00082">
    <property type="entry name" value="HisKA"/>
    <property type="match status" value="1"/>
</dbReference>
<dbReference type="EMBL" id="CAEZYF010000012">
    <property type="protein sequence ID" value="CAB4728863.1"/>
    <property type="molecule type" value="Genomic_DNA"/>
</dbReference>
<dbReference type="Gene3D" id="3.30.565.10">
    <property type="entry name" value="Histidine kinase-like ATPase, C-terminal domain"/>
    <property type="match status" value="1"/>
</dbReference>
<dbReference type="InterPro" id="IPR003661">
    <property type="entry name" value="HisK_dim/P_dom"/>
</dbReference>
<dbReference type="PROSITE" id="PS50109">
    <property type="entry name" value="HIS_KIN"/>
    <property type="match status" value="1"/>
</dbReference>
<dbReference type="InterPro" id="IPR036890">
    <property type="entry name" value="HATPase_C_sf"/>
</dbReference>